<dbReference type="GO" id="GO:0032784">
    <property type="term" value="P:regulation of DNA-templated transcription elongation"/>
    <property type="evidence" value="ECO:0007669"/>
    <property type="project" value="InterPro"/>
</dbReference>
<dbReference type="GO" id="GO:0006354">
    <property type="term" value="P:DNA-templated transcription elongation"/>
    <property type="evidence" value="ECO:0007669"/>
    <property type="project" value="InterPro"/>
</dbReference>
<evidence type="ECO:0000256" key="2">
    <source>
        <dbReference type="ARBA" id="ARBA00022814"/>
    </source>
</evidence>
<evidence type="ECO:0000259" key="8">
    <source>
        <dbReference type="SMART" id="SM00739"/>
    </source>
</evidence>
<name>A0A6G6BK81_9FLAO</name>
<sequence length="186" mass="21126">MNNSEKKWYVVKTISGQENKVKLYIENEIKNNGFNEDIGKILVPIEKIIQIRRGKRIYREKVYYPGYVIIEANLEGEAIHAIRSVPGVITFLGEGKGSRSNPVPMRNEEVIRMLGKIKNDSESCEDILVSVPFTVGETIKVIDGPFSGFNGTIEKINEEKKKLELAVLIFGRKTPLELNFTQIEKI</sequence>
<dbReference type="NCBIfam" id="TIGR00922">
    <property type="entry name" value="nusG"/>
    <property type="match status" value="1"/>
</dbReference>
<dbReference type="SMART" id="SM00738">
    <property type="entry name" value="NGN"/>
    <property type="match status" value="1"/>
</dbReference>
<comment type="similarity">
    <text evidence="6">Belongs to the NusG family.</text>
</comment>
<dbReference type="Gene3D" id="3.30.70.940">
    <property type="entry name" value="NusG, N-terminal domain"/>
    <property type="match status" value="1"/>
</dbReference>
<dbReference type="GO" id="GO:0005840">
    <property type="term" value="C:ribosome"/>
    <property type="evidence" value="ECO:0007669"/>
    <property type="project" value="UniProtKB-KW"/>
</dbReference>
<evidence type="ECO:0000256" key="5">
    <source>
        <dbReference type="NCBIfam" id="TIGR00922"/>
    </source>
</evidence>
<dbReference type="PANTHER" id="PTHR30265:SF2">
    <property type="entry name" value="TRANSCRIPTION TERMINATION_ANTITERMINATION PROTEIN NUSG"/>
    <property type="match status" value="1"/>
</dbReference>
<dbReference type="InterPro" id="IPR001062">
    <property type="entry name" value="Transcrpt_antiterm_NusG"/>
</dbReference>
<reference evidence="9" key="1">
    <citation type="journal article" date="2020" name="Biol. Lett.">
        <title>Evolutionary rates are correlated between cockroach symbionts and mitochondrial genomes.</title>
        <authorList>
            <person name="Arab D.A."/>
            <person name="Bourguignon T."/>
            <person name="Wang Z."/>
            <person name="Ho S.Y.W."/>
            <person name="Lo N."/>
        </authorList>
    </citation>
    <scope>NUCLEOTIDE SEQUENCE</scope>
    <source>
        <strain evidence="9">DHOG5252</strain>
    </source>
</reference>
<dbReference type="Pfam" id="PF02357">
    <property type="entry name" value="NusG"/>
    <property type="match status" value="1"/>
</dbReference>
<dbReference type="InterPro" id="IPR014722">
    <property type="entry name" value="Rib_uL2_dom2"/>
</dbReference>
<dbReference type="InterPro" id="IPR005824">
    <property type="entry name" value="KOW"/>
</dbReference>
<dbReference type="SMART" id="SM00739">
    <property type="entry name" value="KOW"/>
    <property type="match status" value="1"/>
</dbReference>
<keyword evidence="1 6" id="KW-0806">Transcription termination</keyword>
<dbReference type="AlphaFoldDB" id="A0A6G6BK81"/>
<evidence type="ECO:0000313" key="9">
    <source>
        <dbReference type="EMBL" id="QID52685.1"/>
    </source>
</evidence>
<dbReference type="EMBL" id="MN038705">
    <property type="protein sequence ID" value="QID52685.1"/>
    <property type="molecule type" value="Genomic_DNA"/>
</dbReference>
<evidence type="ECO:0000256" key="1">
    <source>
        <dbReference type="ARBA" id="ARBA00022472"/>
    </source>
</evidence>
<dbReference type="InterPro" id="IPR036735">
    <property type="entry name" value="NGN_dom_sf"/>
</dbReference>
<keyword evidence="9" id="KW-0689">Ribosomal protein</keyword>
<keyword evidence="2 6" id="KW-0889">Transcription antitermination</keyword>
<evidence type="ECO:0000256" key="3">
    <source>
        <dbReference type="ARBA" id="ARBA00023015"/>
    </source>
</evidence>
<dbReference type="GO" id="GO:0005829">
    <property type="term" value="C:cytosol"/>
    <property type="evidence" value="ECO:0007669"/>
    <property type="project" value="UniProtKB-ARBA"/>
</dbReference>
<dbReference type="PRINTS" id="PR00338">
    <property type="entry name" value="NUSGTNSCPFCT"/>
</dbReference>
<dbReference type="CDD" id="cd06091">
    <property type="entry name" value="KOW_NusG"/>
    <property type="match status" value="1"/>
</dbReference>
<comment type="function">
    <text evidence="6">Participates in transcription elongation, termination and antitermination.</text>
</comment>
<dbReference type="SUPFAM" id="SSF50104">
    <property type="entry name" value="Translation proteins SH3-like domain"/>
    <property type="match status" value="1"/>
</dbReference>
<dbReference type="InterPro" id="IPR047050">
    <property type="entry name" value="NGN"/>
</dbReference>
<dbReference type="Pfam" id="PF00467">
    <property type="entry name" value="KOW"/>
    <property type="match status" value="1"/>
</dbReference>
<evidence type="ECO:0000256" key="6">
    <source>
        <dbReference type="RuleBase" id="RU000538"/>
    </source>
</evidence>
<feature type="domain" description="NusG-like N-terminal" evidence="7">
    <location>
        <begin position="5"/>
        <end position="117"/>
    </location>
</feature>
<dbReference type="Gene3D" id="2.30.30.30">
    <property type="match status" value="1"/>
</dbReference>
<feature type="non-terminal residue" evidence="9">
    <location>
        <position position="186"/>
    </location>
</feature>
<proteinExistence type="inferred from homology"/>
<dbReference type="GO" id="GO:0006353">
    <property type="term" value="P:DNA-templated transcription termination"/>
    <property type="evidence" value="ECO:0007669"/>
    <property type="project" value="UniProtKB-UniRule"/>
</dbReference>
<dbReference type="FunFam" id="2.30.30.30:FF:000002">
    <property type="entry name" value="Transcription termination/antitermination factor NusG"/>
    <property type="match status" value="1"/>
</dbReference>
<evidence type="ECO:0000256" key="4">
    <source>
        <dbReference type="ARBA" id="ARBA00023163"/>
    </source>
</evidence>
<dbReference type="InterPro" id="IPR006645">
    <property type="entry name" value="NGN-like_dom"/>
</dbReference>
<dbReference type="SUPFAM" id="SSF82679">
    <property type="entry name" value="N-utilization substance G protein NusG, N-terminal domain"/>
    <property type="match status" value="1"/>
</dbReference>
<dbReference type="HAMAP" id="MF_00948">
    <property type="entry name" value="NusG"/>
    <property type="match status" value="1"/>
</dbReference>
<protein>
    <recommendedName>
        <fullName evidence="5 6">Transcription termination/antitermination protein NusG</fullName>
    </recommendedName>
</protein>
<organism evidence="9">
    <name type="scientific">Blattabacterium sp.</name>
    <name type="common">Balta sp.</name>
    <dbReference type="NCBI Taxonomy" id="2712791"/>
    <lineage>
        <taxon>Bacteria</taxon>
        <taxon>Pseudomonadati</taxon>
        <taxon>Bacteroidota</taxon>
        <taxon>Flavobacteriia</taxon>
        <taxon>Flavobacteriales</taxon>
        <taxon>Blattabacteriaceae</taxon>
        <taxon>Blattabacterium</taxon>
    </lineage>
</organism>
<dbReference type="PANTHER" id="PTHR30265">
    <property type="entry name" value="RHO-INTERACTING TRANSCRIPTION TERMINATION FACTOR NUSG"/>
    <property type="match status" value="1"/>
</dbReference>
<dbReference type="InterPro" id="IPR008991">
    <property type="entry name" value="Translation_prot_SH3-like_sf"/>
</dbReference>
<dbReference type="CDD" id="cd09891">
    <property type="entry name" value="NGN_Bact_1"/>
    <property type="match status" value="1"/>
</dbReference>
<dbReference type="GO" id="GO:0031564">
    <property type="term" value="P:transcription antitermination"/>
    <property type="evidence" value="ECO:0007669"/>
    <property type="project" value="UniProtKB-KW"/>
</dbReference>
<keyword evidence="4 6" id="KW-0804">Transcription</keyword>
<feature type="domain" description="KOW" evidence="8">
    <location>
        <begin position="132"/>
        <end position="159"/>
    </location>
</feature>
<evidence type="ECO:0000259" key="7">
    <source>
        <dbReference type="SMART" id="SM00738"/>
    </source>
</evidence>
<keyword evidence="9" id="KW-0687">Ribonucleoprotein</keyword>
<dbReference type="InterPro" id="IPR043425">
    <property type="entry name" value="NusG-like"/>
</dbReference>
<keyword evidence="3 6" id="KW-0805">Transcription regulation</keyword>
<accession>A0A6G6BK81</accession>